<accession>A0A518DS12</accession>
<dbReference type="PANTHER" id="PTHR43155">
    <property type="entry name" value="CYCLIC DI-GMP PHOSPHODIESTERASE PA4108-RELATED"/>
    <property type="match status" value="1"/>
</dbReference>
<feature type="domain" description="HD" evidence="1">
    <location>
        <begin position="356"/>
        <end position="478"/>
    </location>
</feature>
<evidence type="ECO:0000313" key="4">
    <source>
        <dbReference type="Proteomes" id="UP000317648"/>
    </source>
</evidence>
<dbReference type="EC" id="3.1.4.52" evidence="3"/>
<evidence type="ECO:0000313" key="3">
    <source>
        <dbReference type="EMBL" id="QDU94619.1"/>
    </source>
</evidence>
<dbReference type="PROSITE" id="PS51831">
    <property type="entry name" value="HD"/>
    <property type="match status" value="1"/>
</dbReference>
<dbReference type="GO" id="GO:0071111">
    <property type="term" value="F:cyclic-guanylate-specific phosphodiesterase activity"/>
    <property type="evidence" value="ECO:0007669"/>
    <property type="project" value="UniProtKB-EC"/>
</dbReference>
<dbReference type="Gene3D" id="1.10.3210.10">
    <property type="entry name" value="Hypothetical protein af1432"/>
    <property type="match status" value="1"/>
</dbReference>
<evidence type="ECO:0000259" key="2">
    <source>
        <dbReference type="PROSITE" id="PS51832"/>
    </source>
</evidence>
<dbReference type="InterPro" id="IPR029016">
    <property type="entry name" value="GAF-like_dom_sf"/>
</dbReference>
<keyword evidence="4" id="KW-1185">Reference proteome</keyword>
<organism evidence="3 4">
    <name type="scientific">Lignipirellula cremea</name>
    <dbReference type="NCBI Taxonomy" id="2528010"/>
    <lineage>
        <taxon>Bacteria</taxon>
        <taxon>Pseudomonadati</taxon>
        <taxon>Planctomycetota</taxon>
        <taxon>Planctomycetia</taxon>
        <taxon>Pirellulales</taxon>
        <taxon>Pirellulaceae</taxon>
        <taxon>Lignipirellula</taxon>
    </lineage>
</organism>
<dbReference type="AlphaFoldDB" id="A0A518DS12"/>
<evidence type="ECO:0000259" key="1">
    <source>
        <dbReference type="PROSITE" id="PS51831"/>
    </source>
</evidence>
<dbReference type="KEGG" id="lcre:Pla8534_24120"/>
<keyword evidence="3" id="KW-0378">Hydrolase</keyword>
<dbReference type="PANTHER" id="PTHR43155:SF2">
    <property type="entry name" value="CYCLIC DI-GMP PHOSPHODIESTERASE PA4108"/>
    <property type="match status" value="1"/>
</dbReference>
<dbReference type="PROSITE" id="PS51832">
    <property type="entry name" value="HD_GYP"/>
    <property type="match status" value="1"/>
</dbReference>
<protein>
    <submittedName>
        <fullName evidence="3">Cyclic di-GMP phosphodiesterase response regulator RpfG</fullName>
        <ecNumber evidence="3">3.1.4.52</ecNumber>
    </submittedName>
</protein>
<reference evidence="3 4" key="1">
    <citation type="submission" date="2019-02" db="EMBL/GenBank/DDBJ databases">
        <title>Deep-cultivation of Planctomycetes and their phenomic and genomic characterization uncovers novel biology.</title>
        <authorList>
            <person name="Wiegand S."/>
            <person name="Jogler M."/>
            <person name="Boedeker C."/>
            <person name="Pinto D."/>
            <person name="Vollmers J."/>
            <person name="Rivas-Marin E."/>
            <person name="Kohn T."/>
            <person name="Peeters S.H."/>
            <person name="Heuer A."/>
            <person name="Rast P."/>
            <person name="Oberbeckmann S."/>
            <person name="Bunk B."/>
            <person name="Jeske O."/>
            <person name="Meyerdierks A."/>
            <person name="Storesund J.E."/>
            <person name="Kallscheuer N."/>
            <person name="Luecker S."/>
            <person name="Lage O.M."/>
            <person name="Pohl T."/>
            <person name="Merkel B.J."/>
            <person name="Hornburger P."/>
            <person name="Mueller R.-W."/>
            <person name="Bruemmer F."/>
            <person name="Labrenz M."/>
            <person name="Spormann A.M."/>
            <person name="Op den Camp H."/>
            <person name="Overmann J."/>
            <person name="Amann R."/>
            <person name="Jetten M.S.M."/>
            <person name="Mascher T."/>
            <person name="Medema M.H."/>
            <person name="Devos D.P."/>
            <person name="Kaster A.-K."/>
            <person name="Ovreas L."/>
            <person name="Rohde M."/>
            <person name="Galperin M.Y."/>
            <person name="Jogler C."/>
        </authorList>
    </citation>
    <scope>NUCLEOTIDE SEQUENCE [LARGE SCALE GENOMIC DNA]</scope>
    <source>
        <strain evidence="3 4">Pla85_3_4</strain>
    </source>
</reference>
<dbReference type="Gene3D" id="3.30.450.40">
    <property type="match status" value="1"/>
</dbReference>
<dbReference type="SMART" id="SM00471">
    <property type="entry name" value="HDc"/>
    <property type="match status" value="1"/>
</dbReference>
<sequence length="539" mass="60462">MTQISYRLPSVEVDDKAAVQSLQQELARWFDVEFSIYDGFTGDLLKQGAGQPHLTQTVDRDLVQACAERFSPQFLTGDDYLELYALPVRTRENRRYVAVSAMLLREVDPTQVRSADLVRWIATARPQNPATVEKLGLAVFEKLRAEGRWRKLETEVDSVSSNLTSTYEEISLLYALIENLRLSKTDEDLAQLALDTLDECLPAKGFAINLLAVAQEQEVTYKYKARVADKLLLAGECDFDLESFGRFVEHVNLQPGDPPFIANAAVTRDSNWPFGDIRQVILAPLFEGENLFGFIAAFNHSRNAEFGTIEANLLKSVGGILGIHAGNRELYRRQAEFLASVVRALTSAIDAKDPYTCGHSDRVARVAVRLAQELQCDPEKLSTIYMAGLLHDIGKIGIDDSVLCKPGRLTDAEYEHIKLHPELGHRILADIRQLGECLPVVLHHHEQWNGKGYPQQLAGEEIPFLARIAAVADAFDAMTSDRPYRKGMPIEKVAEILQRGAGEQWDVQVVDAFFSCINEIVEISRHERENLSLDVEQWV</sequence>
<dbReference type="SUPFAM" id="SSF55781">
    <property type="entry name" value="GAF domain-like"/>
    <property type="match status" value="1"/>
</dbReference>
<feature type="domain" description="HD-GYP" evidence="2">
    <location>
        <begin position="334"/>
        <end position="529"/>
    </location>
</feature>
<dbReference type="RefSeq" id="WP_145053185.1">
    <property type="nucleotide sequence ID" value="NZ_CP036433.1"/>
</dbReference>
<dbReference type="Proteomes" id="UP000317648">
    <property type="component" value="Chromosome"/>
</dbReference>
<dbReference type="InterPro" id="IPR003607">
    <property type="entry name" value="HD/PDEase_dom"/>
</dbReference>
<gene>
    <name evidence="3" type="primary">rpfG_2</name>
    <name evidence="3" type="ORF">Pla8534_24120</name>
</gene>
<dbReference type="InterPro" id="IPR006674">
    <property type="entry name" value="HD_domain"/>
</dbReference>
<dbReference type="InterPro" id="IPR037522">
    <property type="entry name" value="HD_GYP_dom"/>
</dbReference>
<dbReference type="Pfam" id="PF13487">
    <property type="entry name" value="HD_5"/>
    <property type="match status" value="1"/>
</dbReference>
<dbReference type="CDD" id="cd00077">
    <property type="entry name" value="HDc"/>
    <property type="match status" value="1"/>
</dbReference>
<proteinExistence type="predicted"/>
<name>A0A518DS12_9BACT</name>
<dbReference type="OrthoDB" id="9804747at2"/>
<dbReference type="SUPFAM" id="SSF109604">
    <property type="entry name" value="HD-domain/PDEase-like"/>
    <property type="match status" value="1"/>
</dbReference>
<dbReference type="EMBL" id="CP036433">
    <property type="protein sequence ID" value="QDU94619.1"/>
    <property type="molecule type" value="Genomic_DNA"/>
</dbReference>